<dbReference type="AlphaFoldDB" id="A0A643F447"/>
<reference evidence="1" key="1">
    <citation type="submission" date="2019-09" db="EMBL/GenBank/DDBJ databases">
        <title>Draft genome sequences of 48 bacterial type strains from the CCUG.</title>
        <authorList>
            <person name="Tunovic T."/>
            <person name="Pineiro-Iglesias B."/>
            <person name="Unosson C."/>
            <person name="Inganas E."/>
            <person name="Ohlen M."/>
            <person name="Cardew S."/>
            <person name="Jensie-Markopoulos S."/>
            <person name="Salva-Serra F."/>
            <person name="Jaen-Luchoro D."/>
            <person name="Karlsson R."/>
            <person name="Svensson-Stadler L."/>
            <person name="Chun J."/>
            <person name="Moore E."/>
        </authorList>
    </citation>
    <scope>NUCLEOTIDE SEQUENCE</scope>
    <source>
        <strain evidence="1">CCUG 50899</strain>
    </source>
</reference>
<protein>
    <submittedName>
        <fullName evidence="1">Uncharacterized protein</fullName>
    </submittedName>
</protein>
<gene>
    <name evidence="1" type="ORF">F7Q93_07305</name>
</gene>
<proteinExistence type="predicted"/>
<name>A0A643F447_9HYPH</name>
<accession>A0A643F447</accession>
<dbReference type="RefSeq" id="WP_128092903.1">
    <property type="nucleotide sequence ID" value="NZ_JBHEEN010000001.1"/>
</dbReference>
<sequence>MIDKDELNLAIDDAYDVSALLRTAIECLGNISEDLSRPYNNILGGVSRVLEVADKKALNALAALEGVEMREHAAHRAHSGNLSTP</sequence>
<dbReference type="EMBL" id="VZPE01000002">
    <property type="protein sequence ID" value="KAB0572619.1"/>
    <property type="molecule type" value="Genomic_DNA"/>
</dbReference>
<organism evidence="1">
    <name type="scientific">Brucella pituitosa</name>
    <dbReference type="NCBI Taxonomy" id="571256"/>
    <lineage>
        <taxon>Bacteria</taxon>
        <taxon>Pseudomonadati</taxon>
        <taxon>Pseudomonadota</taxon>
        <taxon>Alphaproteobacteria</taxon>
        <taxon>Hyphomicrobiales</taxon>
        <taxon>Brucellaceae</taxon>
        <taxon>Brucella/Ochrobactrum group</taxon>
        <taxon>Brucella</taxon>
    </lineage>
</organism>
<comment type="caution">
    <text evidence="1">The sequence shown here is derived from an EMBL/GenBank/DDBJ whole genome shotgun (WGS) entry which is preliminary data.</text>
</comment>
<evidence type="ECO:0000313" key="1">
    <source>
        <dbReference type="EMBL" id="KAB0572619.1"/>
    </source>
</evidence>